<dbReference type="GO" id="GO:0007186">
    <property type="term" value="P:G protein-coupled receptor signaling pathway"/>
    <property type="evidence" value="ECO:0007669"/>
    <property type="project" value="TreeGrafter"/>
</dbReference>
<dbReference type="PANTHER" id="PTHR14076:SF9">
    <property type="entry name" value="RECEPTOR ACTIVITY-MODIFYING PROTEIN 2"/>
    <property type="match status" value="1"/>
</dbReference>
<dbReference type="GO" id="GO:0072659">
    <property type="term" value="P:protein localization to plasma membrane"/>
    <property type="evidence" value="ECO:0007669"/>
    <property type="project" value="TreeGrafter"/>
</dbReference>
<dbReference type="GO" id="GO:0006886">
    <property type="term" value="P:intracellular protein transport"/>
    <property type="evidence" value="ECO:0007669"/>
    <property type="project" value="InterPro"/>
</dbReference>
<dbReference type="GO" id="GO:0043235">
    <property type="term" value="C:receptor complex"/>
    <property type="evidence" value="ECO:0007669"/>
    <property type="project" value="TreeGrafter"/>
</dbReference>
<evidence type="ECO:0000256" key="4">
    <source>
        <dbReference type="ARBA" id="ARBA00022475"/>
    </source>
</evidence>
<evidence type="ECO:0000256" key="1">
    <source>
        <dbReference type="ARBA" id="ARBA00004251"/>
    </source>
</evidence>
<dbReference type="InterPro" id="IPR038126">
    <property type="entry name" value="RAMP_sf"/>
</dbReference>
<evidence type="ECO:0000256" key="9">
    <source>
        <dbReference type="ARBA" id="ARBA00023157"/>
    </source>
</evidence>
<evidence type="ECO:0000256" key="7">
    <source>
        <dbReference type="ARBA" id="ARBA00022989"/>
    </source>
</evidence>
<dbReference type="Proteomes" id="UP000823561">
    <property type="component" value="Chromosome 22"/>
</dbReference>
<keyword evidence="4" id="KW-1003">Cell membrane</keyword>
<dbReference type="GO" id="GO:0031623">
    <property type="term" value="P:receptor internalization"/>
    <property type="evidence" value="ECO:0007669"/>
    <property type="project" value="TreeGrafter"/>
</dbReference>
<dbReference type="GO" id="GO:0001525">
    <property type="term" value="P:angiogenesis"/>
    <property type="evidence" value="ECO:0007669"/>
    <property type="project" value="TreeGrafter"/>
</dbReference>
<dbReference type="GO" id="GO:0006816">
    <property type="term" value="P:calcium ion transport"/>
    <property type="evidence" value="ECO:0007669"/>
    <property type="project" value="TreeGrafter"/>
</dbReference>
<dbReference type="Gene3D" id="1.10.150.510">
    <property type="entry name" value="Receptor activity modifying family"/>
    <property type="match status" value="1"/>
</dbReference>
<proteinExistence type="inferred from homology"/>
<evidence type="ECO:0000256" key="3">
    <source>
        <dbReference type="ARBA" id="ARBA00022448"/>
    </source>
</evidence>
<dbReference type="GO" id="GO:0009986">
    <property type="term" value="C:cell surface"/>
    <property type="evidence" value="ECO:0007669"/>
    <property type="project" value="TreeGrafter"/>
</dbReference>
<evidence type="ECO:0000256" key="5">
    <source>
        <dbReference type="ARBA" id="ARBA00022692"/>
    </source>
</evidence>
<evidence type="ECO:0000313" key="13">
    <source>
        <dbReference type="Proteomes" id="UP000823561"/>
    </source>
</evidence>
<dbReference type="Pfam" id="PF04901">
    <property type="entry name" value="RAMP"/>
    <property type="match status" value="1"/>
</dbReference>
<keyword evidence="10" id="KW-0675">Receptor</keyword>
<accession>A0AAV6FM94</accession>
<protein>
    <submittedName>
        <fullName evidence="12">Uncharacterized protein</fullName>
    </submittedName>
</protein>
<evidence type="ECO:0000256" key="8">
    <source>
        <dbReference type="ARBA" id="ARBA00023136"/>
    </source>
</evidence>
<evidence type="ECO:0000256" key="2">
    <source>
        <dbReference type="ARBA" id="ARBA00007087"/>
    </source>
</evidence>
<comment type="similarity">
    <text evidence="2">Belongs to the RAMP family.</text>
</comment>
<reference evidence="12" key="1">
    <citation type="submission" date="2020-10" db="EMBL/GenBank/DDBJ databases">
        <title>Chromosome-scale genome assembly of the Allis shad, Alosa alosa.</title>
        <authorList>
            <person name="Margot Z."/>
            <person name="Christophe K."/>
            <person name="Cabau C."/>
            <person name="Louis A."/>
            <person name="Berthelot C."/>
            <person name="Parey E."/>
            <person name="Roest Crollius H."/>
            <person name="Montfort J."/>
            <person name="Robinson-Rechavi M."/>
            <person name="Bucao C."/>
            <person name="Bouchez O."/>
            <person name="Gislard M."/>
            <person name="Lluch J."/>
            <person name="Milhes M."/>
            <person name="Lampietro C."/>
            <person name="Lopez Roques C."/>
            <person name="Donnadieu C."/>
            <person name="Braasch I."/>
            <person name="Desvignes T."/>
            <person name="Postlethwait J."/>
            <person name="Bobe J."/>
            <person name="Guiguen Y."/>
        </authorList>
    </citation>
    <scope>NUCLEOTIDE SEQUENCE</scope>
    <source>
        <strain evidence="12">M-15738</strain>
        <tissue evidence="12">Blood</tissue>
    </source>
</reference>
<dbReference type="GO" id="GO:0008277">
    <property type="term" value="P:regulation of G protein-coupled receptor signaling pathway"/>
    <property type="evidence" value="ECO:0007669"/>
    <property type="project" value="InterPro"/>
</dbReference>
<keyword evidence="13" id="KW-1185">Reference proteome</keyword>
<comment type="subcellular location">
    <subcellularLocation>
        <location evidence="1">Cell membrane</location>
        <topology evidence="1">Single-pass type I membrane protein</topology>
    </subcellularLocation>
</comment>
<dbReference type="EMBL" id="JADWDJ010000022">
    <property type="protein sequence ID" value="KAG5262906.1"/>
    <property type="molecule type" value="Genomic_DNA"/>
</dbReference>
<dbReference type="AlphaFoldDB" id="A0AAV6FM94"/>
<dbReference type="GO" id="GO:0032870">
    <property type="term" value="P:cellular response to hormone stimulus"/>
    <property type="evidence" value="ECO:0007669"/>
    <property type="project" value="TreeGrafter"/>
</dbReference>
<comment type="caution">
    <text evidence="12">The sequence shown here is derived from an EMBL/GenBank/DDBJ whole genome shotgun (WGS) entry which is preliminary data.</text>
</comment>
<evidence type="ECO:0000256" key="11">
    <source>
        <dbReference type="SAM" id="Phobius"/>
    </source>
</evidence>
<evidence type="ECO:0000313" key="12">
    <source>
        <dbReference type="EMBL" id="KAG5262906.1"/>
    </source>
</evidence>
<dbReference type="PANTHER" id="PTHR14076">
    <property type="entry name" value="RECEPTOR ACTIVITY MODIFYING PROTEIN RAMP"/>
    <property type="match status" value="1"/>
</dbReference>
<keyword evidence="5 11" id="KW-0812">Transmembrane</keyword>
<evidence type="ECO:0000256" key="6">
    <source>
        <dbReference type="ARBA" id="ARBA00022729"/>
    </source>
</evidence>
<organism evidence="12 13">
    <name type="scientific">Alosa alosa</name>
    <name type="common">allis shad</name>
    <dbReference type="NCBI Taxonomy" id="278164"/>
    <lineage>
        <taxon>Eukaryota</taxon>
        <taxon>Metazoa</taxon>
        <taxon>Chordata</taxon>
        <taxon>Craniata</taxon>
        <taxon>Vertebrata</taxon>
        <taxon>Euteleostomi</taxon>
        <taxon>Actinopterygii</taxon>
        <taxon>Neopterygii</taxon>
        <taxon>Teleostei</taxon>
        <taxon>Clupei</taxon>
        <taxon>Clupeiformes</taxon>
        <taxon>Clupeoidei</taxon>
        <taxon>Clupeidae</taxon>
        <taxon>Alosa</taxon>
    </lineage>
</organism>
<gene>
    <name evidence="12" type="ORF">AALO_G00280320</name>
</gene>
<dbReference type="GO" id="GO:0005886">
    <property type="term" value="C:plasma membrane"/>
    <property type="evidence" value="ECO:0007669"/>
    <property type="project" value="UniProtKB-SubCell"/>
</dbReference>
<name>A0AAV6FM94_9TELE</name>
<feature type="transmembrane region" description="Helical" evidence="11">
    <location>
        <begin position="232"/>
        <end position="254"/>
    </location>
</feature>
<sequence length="260" mass="29567">MYTPILQLPASSLLLPLKLPLRMLLPSSLSALLLAVPLALLVSGESVLSNETQTNDVTTKQYDNVTMPPQVPTINVTLLSAHILPTKASQGDSETSHNHPHNAHSNTTVQINETLLFDNTTEANITREDSESFQDQEKNHPLWHCIADHLEYFSHHYCGVTFHNAMATVPKERWCDWEEIKIHYNQLSECMEELSDFLRCYYPNQQTQEFFVGVHEEYFQACQEEEEDLPPGLVLALTLLPVSLVPALVFMVVWKNNVRE</sequence>
<keyword evidence="3" id="KW-0813">Transport</keyword>
<keyword evidence="7 11" id="KW-1133">Transmembrane helix</keyword>
<keyword evidence="9" id="KW-1015">Disulfide bond</keyword>
<keyword evidence="8 11" id="KW-0472">Membrane</keyword>
<dbReference type="GO" id="GO:0015026">
    <property type="term" value="F:coreceptor activity"/>
    <property type="evidence" value="ECO:0007669"/>
    <property type="project" value="InterPro"/>
</dbReference>
<keyword evidence="6" id="KW-0732">Signal</keyword>
<evidence type="ECO:0000256" key="10">
    <source>
        <dbReference type="ARBA" id="ARBA00023170"/>
    </source>
</evidence>
<dbReference type="InterPro" id="IPR006985">
    <property type="entry name" value="RAMP"/>
</dbReference>